<dbReference type="RefSeq" id="WP_132462133.1">
    <property type="nucleotide sequence ID" value="NZ_SLXP01000006.1"/>
</dbReference>
<keyword evidence="2" id="KW-1185">Reference proteome</keyword>
<evidence type="ECO:0000313" key="1">
    <source>
        <dbReference type="EMBL" id="TCP40857.1"/>
    </source>
</evidence>
<gene>
    <name evidence="1" type="ORF">EV662_10671</name>
</gene>
<dbReference type="Proteomes" id="UP000294835">
    <property type="component" value="Unassembled WGS sequence"/>
</dbReference>
<protein>
    <submittedName>
        <fullName evidence="1">Uncharacterized protein</fullName>
    </submittedName>
</protein>
<dbReference type="EMBL" id="SLXP01000006">
    <property type="protein sequence ID" value="TCP40857.1"/>
    <property type="molecule type" value="Genomic_DNA"/>
</dbReference>
<name>A0A4R2PXR6_9RHOB</name>
<organism evidence="1 2">
    <name type="scientific">Rhodovulum marinum</name>
    <dbReference type="NCBI Taxonomy" id="320662"/>
    <lineage>
        <taxon>Bacteria</taxon>
        <taxon>Pseudomonadati</taxon>
        <taxon>Pseudomonadota</taxon>
        <taxon>Alphaproteobacteria</taxon>
        <taxon>Rhodobacterales</taxon>
        <taxon>Paracoccaceae</taxon>
        <taxon>Rhodovulum</taxon>
    </lineage>
</organism>
<accession>A0A4R2PXR6</accession>
<evidence type="ECO:0000313" key="2">
    <source>
        <dbReference type="Proteomes" id="UP000294835"/>
    </source>
</evidence>
<proteinExistence type="predicted"/>
<dbReference type="OrthoDB" id="9850818at2"/>
<sequence>MRRLALVAVFSAIPVSGLSQSEPEPLPTRYLCVRSATPDPDEMPTTVLEMLDYVRRQLSAARILEFNGATADFEQSLPADPYHVQARHNEVSIMSRGYLMDGGPQCAAHSAADPLRACNWSFREITDQDQSSDSVRLVWETAVLDGNTLKITSIVSGQVSDTVEVFDCEEADEVERHLNR</sequence>
<comment type="caution">
    <text evidence="1">The sequence shown here is derived from an EMBL/GenBank/DDBJ whole genome shotgun (WGS) entry which is preliminary data.</text>
</comment>
<reference evidence="1 2" key="1">
    <citation type="submission" date="2019-03" db="EMBL/GenBank/DDBJ databases">
        <title>Genomic Encyclopedia of Type Strains, Phase IV (KMG-IV): sequencing the most valuable type-strain genomes for metagenomic binning, comparative biology and taxonomic classification.</title>
        <authorList>
            <person name="Goeker M."/>
        </authorList>
    </citation>
    <scope>NUCLEOTIDE SEQUENCE [LARGE SCALE GENOMIC DNA]</scope>
    <source>
        <strain evidence="1 2">DSM 18063</strain>
    </source>
</reference>
<dbReference type="AlphaFoldDB" id="A0A4R2PXR6"/>